<dbReference type="EMBL" id="VIGB01000003">
    <property type="protein sequence ID" value="TQF01948.1"/>
    <property type="molecule type" value="Genomic_DNA"/>
</dbReference>
<dbReference type="Gene3D" id="3.90.1200.10">
    <property type="match status" value="1"/>
</dbReference>
<name>A0A540VYV2_9ACTN</name>
<dbReference type="SUPFAM" id="SSF56112">
    <property type="entry name" value="Protein kinase-like (PK-like)"/>
    <property type="match status" value="1"/>
</dbReference>
<dbReference type="InterPro" id="IPR011009">
    <property type="entry name" value="Kinase-like_dom_sf"/>
</dbReference>
<dbReference type="OrthoDB" id="2570531at2"/>
<keyword evidence="1" id="KW-0808">Transferase</keyword>
<accession>A0A540VYV2</accession>
<protein>
    <submittedName>
        <fullName evidence="1">Aminoglycoside phosphotransferase</fullName>
    </submittedName>
</protein>
<proteinExistence type="predicted"/>
<sequence>MADNYRRESRINAALPDGVPAPRVRWVNESPDGWVALGIDAVNGARMPVDPWQQNELDAVLVACSRTAELLAEPSRQLLDQGLHPLADEVSFEYWRQADAGTAAVDELPDWFPRCLIAALAELESTWIEATAGSSVLHHDLRRDNLLLDPIGQVWICDWNWPCLGASWFDSSLLLATAYADGYDATALFSAYSPARGVSPEQLDAALAALCGLFLFNGALPAPAGSPSLRQHQTWCGEVALRWLAERRRWNI</sequence>
<evidence type="ECO:0000313" key="1">
    <source>
        <dbReference type="EMBL" id="TQF01948.1"/>
    </source>
</evidence>
<dbReference type="Proteomes" id="UP000319103">
    <property type="component" value="Unassembled WGS sequence"/>
</dbReference>
<gene>
    <name evidence="1" type="ORF">E6W39_06270</name>
</gene>
<organism evidence="1 2">
    <name type="scientific">Kitasatospora acidiphila</name>
    <dbReference type="NCBI Taxonomy" id="2567942"/>
    <lineage>
        <taxon>Bacteria</taxon>
        <taxon>Bacillati</taxon>
        <taxon>Actinomycetota</taxon>
        <taxon>Actinomycetes</taxon>
        <taxon>Kitasatosporales</taxon>
        <taxon>Streptomycetaceae</taxon>
        <taxon>Kitasatospora</taxon>
    </lineage>
</organism>
<dbReference type="AlphaFoldDB" id="A0A540VYV2"/>
<dbReference type="GO" id="GO:0016740">
    <property type="term" value="F:transferase activity"/>
    <property type="evidence" value="ECO:0007669"/>
    <property type="project" value="UniProtKB-KW"/>
</dbReference>
<comment type="caution">
    <text evidence="1">The sequence shown here is derived from an EMBL/GenBank/DDBJ whole genome shotgun (WGS) entry which is preliminary data.</text>
</comment>
<reference evidence="1 2" key="1">
    <citation type="submission" date="2019-06" db="EMBL/GenBank/DDBJ databases">
        <title>Description of Kitasatospora acidophila sp. nov. isolated from pine grove soil, and reclassification of Streptomyces novaecaesareae to Kitasatospora novaeceasareae comb. nov.</title>
        <authorList>
            <person name="Kim M.J."/>
        </authorList>
    </citation>
    <scope>NUCLEOTIDE SEQUENCE [LARGE SCALE GENOMIC DNA]</scope>
    <source>
        <strain evidence="1 2">MMS16-CNU292</strain>
    </source>
</reference>
<keyword evidence="2" id="KW-1185">Reference proteome</keyword>
<evidence type="ECO:0000313" key="2">
    <source>
        <dbReference type="Proteomes" id="UP000319103"/>
    </source>
</evidence>